<gene>
    <name evidence="2" type="ORF">C1H76_1027</name>
</gene>
<reference evidence="2 3" key="1">
    <citation type="submission" date="2018-02" db="EMBL/GenBank/DDBJ databases">
        <title>Draft genome sequences of Elsinoe sp., causing black scab on jojoba.</title>
        <authorList>
            <person name="Stodart B."/>
            <person name="Jeffress S."/>
            <person name="Ash G."/>
            <person name="Arun Chinnappa K."/>
        </authorList>
    </citation>
    <scope>NUCLEOTIDE SEQUENCE [LARGE SCALE GENOMIC DNA]</scope>
    <source>
        <strain evidence="2 3">Hillstone_2</strain>
    </source>
</reference>
<dbReference type="PROSITE" id="PS50097">
    <property type="entry name" value="BTB"/>
    <property type="match status" value="1"/>
</dbReference>
<dbReference type="SUPFAM" id="SSF54695">
    <property type="entry name" value="POZ domain"/>
    <property type="match status" value="1"/>
</dbReference>
<dbReference type="SMART" id="SM00225">
    <property type="entry name" value="BTB"/>
    <property type="match status" value="1"/>
</dbReference>
<dbReference type="InterPro" id="IPR011333">
    <property type="entry name" value="SKP1/BTB/POZ_sf"/>
</dbReference>
<organism evidence="2 3">
    <name type="scientific">Elsinoe australis</name>
    <dbReference type="NCBI Taxonomy" id="40998"/>
    <lineage>
        <taxon>Eukaryota</taxon>
        <taxon>Fungi</taxon>
        <taxon>Dikarya</taxon>
        <taxon>Ascomycota</taxon>
        <taxon>Pezizomycotina</taxon>
        <taxon>Dothideomycetes</taxon>
        <taxon>Dothideomycetidae</taxon>
        <taxon>Myriangiales</taxon>
        <taxon>Elsinoaceae</taxon>
        <taxon>Elsinoe</taxon>
    </lineage>
</organism>
<feature type="domain" description="BTB" evidence="1">
    <location>
        <begin position="12"/>
        <end position="77"/>
    </location>
</feature>
<comment type="caution">
    <text evidence="2">The sequence shown here is derived from an EMBL/GenBank/DDBJ whole genome shotgun (WGS) entry which is preliminary data.</text>
</comment>
<dbReference type="CDD" id="cd18186">
    <property type="entry name" value="BTB_POZ_ZBTB_KLHL-like"/>
    <property type="match status" value="1"/>
</dbReference>
<evidence type="ECO:0000313" key="3">
    <source>
        <dbReference type="Proteomes" id="UP000308133"/>
    </source>
</evidence>
<evidence type="ECO:0000313" key="2">
    <source>
        <dbReference type="EMBL" id="TKX26871.1"/>
    </source>
</evidence>
<dbReference type="InterPro" id="IPR000210">
    <property type="entry name" value="BTB/POZ_dom"/>
</dbReference>
<proteinExistence type="predicted"/>
<dbReference type="Proteomes" id="UP000308133">
    <property type="component" value="Unassembled WGS sequence"/>
</dbReference>
<dbReference type="EMBL" id="PTQR01000011">
    <property type="protein sequence ID" value="TKX26871.1"/>
    <property type="molecule type" value="Genomic_DNA"/>
</dbReference>
<protein>
    <submittedName>
        <fullName evidence="2">BTB/POZ domain-containing protein 5</fullName>
    </submittedName>
</protein>
<dbReference type="AlphaFoldDB" id="A0A4U7BA42"/>
<sequence length="109" mass="12303">MVLHNLEHGRISNITIVVSGRQIKVHRLVLASQSPYFEALGKFQDVSLPEVELIGDDPDDVHVIITHMYTENIDWSAEDIRSEKRPVPVGLMVIADKYHFENLVGKVTA</sequence>
<name>A0A4U7BA42_9PEZI</name>
<evidence type="ECO:0000259" key="1">
    <source>
        <dbReference type="PROSITE" id="PS50097"/>
    </source>
</evidence>
<dbReference type="Gene3D" id="3.30.710.10">
    <property type="entry name" value="Potassium Channel Kv1.1, Chain A"/>
    <property type="match status" value="1"/>
</dbReference>
<dbReference type="Pfam" id="PF00651">
    <property type="entry name" value="BTB"/>
    <property type="match status" value="1"/>
</dbReference>
<accession>A0A4U7BA42</accession>